<feature type="repeat" description="WD" evidence="3">
    <location>
        <begin position="490"/>
        <end position="515"/>
    </location>
</feature>
<dbReference type="GO" id="GO:0016251">
    <property type="term" value="F:RNA polymerase II general transcription initiation factor activity"/>
    <property type="evidence" value="ECO:0007669"/>
    <property type="project" value="TreeGrafter"/>
</dbReference>
<evidence type="ECO:0000256" key="1">
    <source>
        <dbReference type="ARBA" id="ARBA00022574"/>
    </source>
</evidence>
<dbReference type="PROSITE" id="PS50082">
    <property type="entry name" value="WD_REPEATS_2"/>
    <property type="match status" value="2"/>
</dbReference>
<dbReference type="SUPFAM" id="SSF50978">
    <property type="entry name" value="WD40 repeat-like"/>
    <property type="match status" value="1"/>
</dbReference>
<accession>A0A9N8YSP3</accession>
<evidence type="ECO:0000256" key="2">
    <source>
        <dbReference type="ARBA" id="ARBA00022737"/>
    </source>
</evidence>
<dbReference type="OrthoDB" id="10248252at2759"/>
<dbReference type="EMBL" id="CAJVPK010000087">
    <property type="protein sequence ID" value="CAG8446011.1"/>
    <property type="molecule type" value="Genomic_DNA"/>
</dbReference>
<reference evidence="4" key="1">
    <citation type="submission" date="2021-06" db="EMBL/GenBank/DDBJ databases">
        <authorList>
            <person name="Kallberg Y."/>
            <person name="Tangrot J."/>
            <person name="Rosling A."/>
        </authorList>
    </citation>
    <scope>NUCLEOTIDE SEQUENCE</scope>
    <source>
        <strain evidence="4">AZ414A</strain>
    </source>
</reference>
<dbReference type="PROSITE" id="PS50294">
    <property type="entry name" value="WD_REPEATS_REGION"/>
    <property type="match status" value="2"/>
</dbReference>
<dbReference type="InterPro" id="IPR001680">
    <property type="entry name" value="WD40_rpt"/>
</dbReference>
<sequence length="827" mass="94119">MQGSATKNSVTENIDMDAVRWQFYNTQNITELRAALETIKMLKLYKEYLFSENNPIKLVKCEHKWERCMNKLKFYVSQMRKHGSKFTISQDLIDCKLSEIVEMDKLNNSINNQTSTFNIIEPSTENSCEIFIGENSQDSKEKIKEETKCRVRSLSNVDTENLSEHSRKEIKNQKSNNVLGPVIAINKDNCKVKLPSGNQIPINNCIHKKSVVRRNWQPLTFQKQAIRSIGHNHYEILDNKKDWKENSDGCIELLDSDEDDKTVVIISSEDEESIIKPTNSKKPNLQIEIPRQRRSIINSALIEMNPFDLEANEYLAHALLEQELNKKALIDRRDYKIQRAIEIHEELVIKKDLPKDIDELASLMSYLVENDLTLDSDGDSSTLNVDKPLSDISQEIDSREERIKTELVRKLSQLNQFSFKCGSGDVNEIALDYSNPEAPKVAVAYIANSDPNYNTMGNLQFLDMPYGTVYNMYGHLEGDERSKQDLWTTVTDVKFTPDGKLIFSASTDCSIKIWKTWDYPDFHNAMDTKVCKSKVHRISVSPRPERGSLYQFAACEDSGIVSLYTVRQDRYGDYSITSTEFVEEKWKYNESLQNVSSDVIFGPDNNLIAGYYGSVGRKRGIIKVWDIGSRRKECKNSVFLSSSASCLDISHDGRWIACGTTACTGEIEGDGSVYIWDIKSKKTITSLTKEKDANVISISPNDQFIALGGTSNKSYVFDKRNMNKALHLLKHNDPCDGLPHDGIMSLQWIPNSNILLSGGNDSIVRVWNIDVSSRPLVYKFENHDSPVTSIRISPDLKFMAVGVSTGKMYIYSTNETLLEKGKCLKYL</sequence>
<evidence type="ECO:0000313" key="5">
    <source>
        <dbReference type="Proteomes" id="UP000789706"/>
    </source>
</evidence>
<feature type="repeat" description="WD" evidence="3">
    <location>
        <begin position="743"/>
        <end position="777"/>
    </location>
</feature>
<dbReference type="Gene3D" id="2.130.10.10">
    <property type="entry name" value="YVTN repeat-like/Quinoprotein amine dehydrogenase"/>
    <property type="match status" value="1"/>
</dbReference>
<dbReference type="InterPro" id="IPR036322">
    <property type="entry name" value="WD40_repeat_dom_sf"/>
</dbReference>
<proteinExistence type="predicted"/>
<dbReference type="SMART" id="SM00320">
    <property type="entry name" value="WD40"/>
    <property type="match status" value="5"/>
</dbReference>
<dbReference type="PROSITE" id="PS00678">
    <property type="entry name" value="WD_REPEATS_1"/>
    <property type="match status" value="1"/>
</dbReference>
<dbReference type="GO" id="GO:0006367">
    <property type="term" value="P:transcription initiation at RNA polymerase II promoter"/>
    <property type="evidence" value="ECO:0007669"/>
    <property type="project" value="TreeGrafter"/>
</dbReference>
<dbReference type="InterPro" id="IPR019775">
    <property type="entry name" value="WD40_repeat_CS"/>
</dbReference>
<dbReference type="GO" id="GO:0005669">
    <property type="term" value="C:transcription factor TFIID complex"/>
    <property type="evidence" value="ECO:0007669"/>
    <property type="project" value="TreeGrafter"/>
</dbReference>
<evidence type="ECO:0000313" key="4">
    <source>
        <dbReference type="EMBL" id="CAG8446011.1"/>
    </source>
</evidence>
<dbReference type="Pfam" id="PF00400">
    <property type="entry name" value="WD40"/>
    <property type="match status" value="4"/>
</dbReference>
<comment type="caution">
    <text evidence="4">The sequence shown here is derived from an EMBL/GenBank/DDBJ whole genome shotgun (WGS) entry which is preliminary data.</text>
</comment>
<dbReference type="PANTHER" id="PTHR19879">
    <property type="entry name" value="TRANSCRIPTION INITIATION FACTOR TFIID"/>
    <property type="match status" value="1"/>
</dbReference>
<keyword evidence="5" id="KW-1185">Reference proteome</keyword>
<keyword evidence="1 3" id="KW-0853">WD repeat</keyword>
<gene>
    <name evidence="4" type="ORF">DEBURN_LOCUS1798</name>
</gene>
<dbReference type="InterPro" id="IPR015943">
    <property type="entry name" value="WD40/YVTN_repeat-like_dom_sf"/>
</dbReference>
<evidence type="ECO:0000256" key="3">
    <source>
        <dbReference type="PROSITE-ProRule" id="PRU00221"/>
    </source>
</evidence>
<keyword evidence="2" id="KW-0677">Repeat</keyword>
<dbReference type="Proteomes" id="UP000789706">
    <property type="component" value="Unassembled WGS sequence"/>
</dbReference>
<organism evidence="4 5">
    <name type="scientific">Diversispora eburnea</name>
    <dbReference type="NCBI Taxonomy" id="1213867"/>
    <lineage>
        <taxon>Eukaryota</taxon>
        <taxon>Fungi</taxon>
        <taxon>Fungi incertae sedis</taxon>
        <taxon>Mucoromycota</taxon>
        <taxon>Glomeromycotina</taxon>
        <taxon>Glomeromycetes</taxon>
        <taxon>Diversisporales</taxon>
        <taxon>Diversisporaceae</taxon>
        <taxon>Diversispora</taxon>
    </lineage>
</organism>
<dbReference type="PANTHER" id="PTHR19879:SF1">
    <property type="entry name" value="CANNONBALL-RELATED"/>
    <property type="match status" value="1"/>
</dbReference>
<protein>
    <submittedName>
        <fullName evidence="4">5397_t:CDS:1</fullName>
    </submittedName>
</protein>
<name>A0A9N8YSP3_9GLOM</name>
<dbReference type="AlphaFoldDB" id="A0A9N8YSP3"/>